<dbReference type="InterPro" id="IPR035069">
    <property type="entry name" value="TTHA1013/TTHA0281-like"/>
</dbReference>
<gene>
    <name evidence="1" type="ORF">LCGC14_3109460</name>
</gene>
<name>A0A0F8W5K8_9ZZZZ</name>
<evidence type="ECO:0008006" key="2">
    <source>
        <dbReference type="Google" id="ProtNLM"/>
    </source>
</evidence>
<protein>
    <recommendedName>
        <fullName evidence="2">HicB-like antitoxin of toxin-antitoxin system domain-containing protein</fullName>
    </recommendedName>
</protein>
<proteinExistence type="predicted"/>
<reference evidence="1" key="1">
    <citation type="journal article" date="2015" name="Nature">
        <title>Complex archaea that bridge the gap between prokaryotes and eukaryotes.</title>
        <authorList>
            <person name="Spang A."/>
            <person name="Saw J.H."/>
            <person name="Jorgensen S.L."/>
            <person name="Zaremba-Niedzwiedzka K."/>
            <person name="Martijn J."/>
            <person name="Lind A.E."/>
            <person name="van Eijk R."/>
            <person name="Schleper C."/>
            <person name="Guy L."/>
            <person name="Ettema T.J."/>
        </authorList>
    </citation>
    <scope>NUCLEOTIDE SEQUENCE</scope>
</reference>
<organism evidence="1">
    <name type="scientific">marine sediment metagenome</name>
    <dbReference type="NCBI Taxonomy" id="412755"/>
    <lineage>
        <taxon>unclassified sequences</taxon>
        <taxon>metagenomes</taxon>
        <taxon>ecological metagenomes</taxon>
    </lineage>
</organism>
<dbReference type="SUPFAM" id="SSF143100">
    <property type="entry name" value="TTHA1013/TTHA0281-like"/>
    <property type="match status" value="1"/>
</dbReference>
<comment type="caution">
    <text evidence="1">The sequence shown here is derived from an EMBL/GenBank/DDBJ whole genome shotgun (WGS) entry which is preliminary data.</text>
</comment>
<evidence type="ECO:0000313" key="1">
    <source>
        <dbReference type="EMBL" id="KKK51987.1"/>
    </source>
</evidence>
<dbReference type="EMBL" id="LAZR01067242">
    <property type="protein sequence ID" value="KKK51987.1"/>
    <property type="molecule type" value="Genomic_DNA"/>
</dbReference>
<sequence>MNYKEDHRYGLIIYFDREARVWVICDPDKELVTQGRTKQEAIEAWIDGAILLIQTYRDIQVGK</sequence>
<accession>A0A0F8W5K8</accession>
<dbReference type="AlphaFoldDB" id="A0A0F8W5K8"/>